<accession>A0ABU1ZJC6</accession>
<dbReference type="HAMAP" id="MF_00376">
    <property type="entry name" value="Dephospho_CoA_kinase"/>
    <property type="match status" value="1"/>
</dbReference>
<comment type="caution">
    <text evidence="5">Lacks conserved residue(s) required for the propagation of feature annotation.</text>
</comment>
<dbReference type="Pfam" id="PF01121">
    <property type="entry name" value="CoaE"/>
    <property type="match status" value="1"/>
</dbReference>
<protein>
    <recommendedName>
        <fullName evidence="5 6">Dephospho-CoA kinase</fullName>
        <ecNumber evidence="5 6">2.7.1.24</ecNumber>
    </recommendedName>
    <alternativeName>
        <fullName evidence="5">Dephosphocoenzyme A kinase</fullName>
    </alternativeName>
</protein>
<gene>
    <name evidence="5" type="primary">coaE</name>
    <name evidence="7" type="ORF">J2X15_000925</name>
</gene>
<dbReference type="Proteomes" id="UP001268089">
    <property type="component" value="Unassembled WGS sequence"/>
</dbReference>
<evidence type="ECO:0000256" key="2">
    <source>
        <dbReference type="ARBA" id="ARBA00022741"/>
    </source>
</evidence>
<sequence length="172" mass="18504">MIDADALARATTAPDGAAIAQIRTTFGPSMLTPEGALDRERMRQLVFADSSARARLEAIVHPLVGQAIGQATQTANTAGATLIVYDIPLLVESAHWRHDLPRVLVVDCSPQTQIQRVMTRSGLSEVEVTRIMAAQAPRAPRLRAADIVVFNDGISLAELAQQVQQIGQQFGL</sequence>
<proteinExistence type="inferred from homology"/>
<evidence type="ECO:0000256" key="6">
    <source>
        <dbReference type="NCBIfam" id="TIGR00152"/>
    </source>
</evidence>
<evidence type="ECO:0000256" key="1">
    <source>
        <dbReference type="ARBA" id="ARBA00009018"/>
    </source>
</evidence>
<dbReference type="PANTHER" id="PTHR10695">
    <property type="entry name" value="DEPHOSPHO-COA KINASE-RELATED"/>
    <property type="match status" value="1"/>
</dbReference>
<evidence type="ECO:0000256" key="4">
    <source>
        <dbReference type="ARBA" id="ARBA00022993"/>
    </source>
</evidence>
<keyword evidence="4 5" id="KW-0173">Coenzyme A biosynthesis</keyword>
<keyword evidence="5 7" id="KW-0418">Kinase</keyword>
<dbReference type="EC" id="2.7.1.24" evidence="5 6"/>
<organism evidence="7 8">
    <name type="scientific">Rhodoferax saidenbachensis</name>
    <dbReference type="NCBI Taxonomy" id="1484693"/>
    <lineage>
        <taxon>Bacteria</taxon>
        <taxon>Pseudomonadati</taxon>
        <taxon>Pseudomonadota</taxon>
        <taxon>Betaproteobacteria</taxon>
        <taxon>Burkholderiales</taxon>
        <taxon>Comamonadaceae</taxon>
        <taxon>Rhodoferax</taxon>
    </lineage>
</organism>
<evidence type="ECO:0000313" key="8">
    <source>
        <dbReference type="Proteomes" id="UP001268089"/>
    </source>
</evidence>
<evidence type="ECO:0000256" key="3">
    <source>
        <dbReference type="ARBA" id="ARBA00022840"/>
    </source>
</evidence>
<comment type="function">
    <text evidence="5">Catalyzes the phosphorylation of the 3'-hydroxyl group of dephosphocoenzyme A to form coenzyme A.</text>
</comment>
<dbReference type="CDD" id="cd02022">
    <property type="entry name" value="DPCK"/>
    <property type="match status" value="1"/>
</dbReference>
<keyword evidence="2 5" id="KW-0547">Nucleotide-binding</keyword>
<comment type="caution">
    <text evidence="7">The sequence shown here is derived from an EMBL/GenBank/DDBJ whole genome shotgun (WGS) entry which is preliminary data.</text>
</comment>
<dbReference type="PROSITE" id="PS51219">
    <property type="entry name" value="DPCK"/>
    <property type="match status" value="1"/>
</dbReference>
<dbReference type="EMBL" id="JAVDXO010000002">
    <property type="protein sequence ID" value="MDR7305647.1"/>
    <property type="molecule type" value="Genomic_DNA"/>
</dbReference>
<evidence type="ECO:0000256" key="5">
    <source>
        <dbReference type="HAMAP-Rule" id="MF_00376"/>
    </source>
</evidence>
<keyword evidence="5" id="KW-0963">Cytoplasm</keyword>
<dbReference type="Gene3D" id="3.40.50.300">
    <property type="entry name" value="P-loop containing nucleotide triphosphate hydrolases"/>
    <property type="match status" value="1"/>
</dbReference>
<keyword evidence="3 5" id="KW-0067">ATP-binding</keyword>
<dbReference type="InterPro" id="IPR027417">
    <property type="entry name" value="P-loop_NTPase"/>
</dbReference>
<evidence type="ECO:0000313" key="7">
    <source>
        <dbReference type="EMBL" id="MDR7305647.1"/>
    </source>
</evidence>
<dbReference type="GO" id="GO:0004140">
    <property type="term" value="F:dephospho-CoA kinase activity"/>
    <property type="evidence" value="ECO:0007669"/>
    <property type="project" value="UniProtKB-EC"/>
</dbReference>
<reference evidence="7 8" key="1">
    <citation type="submission" date="2023-07" db="EMBL/GenBank/DDBJ databases">
        <title>Sorghum-associated microbial communities from plants grown in Nebraska, USA.</title>
        <authorList>
            <person name="Schachtman D."/>
        </authorList>
    </citation>
    <scope>NUCLEOTIDE SEQUENCE [LARGE SCALE GENOMIC DNA]</scope>
    <source>
        <strain evidence="7 8">BE308</strain>
    </source>
</reference>
<dbReference type="PANTHER" id="PTHR10695:SF46">
    <property type="entry name" value="BIFUNCTIONAL COENZYME A SYNTHASE-RELATED"/>
    <property type="match status" value="1"/>
</dbReference>
<comment type="pathway">
    <text evidence="5">Cofactor biosynthesis; coenzyme A biosynthesis; CoA from (R)-pantothenate: step 5/5.</text>
</comment>
<keyword evidence="5 7" id="KW-0808">Transferase</keyword>
<dbReference type="SUPFAM" id="SSF52540">
    <property type="entry name" value="P-loop containing nucleoside triphosphate hydrolases"/>
    <property type="match status" value="1"/>
</dbReference>
<comment type="similarity">
    <text evidence="1 5">Belongs to the CoaE family.</text>
</comment>
<comment type="subcellular location">
    <subcellularLocation>
        <location evidence="5">Cytoplasm</location>
    </subcellularLocation>
</comment>
<dbReference type="NCBIfam" id="TIGR00152">
    <property type="entry name" value="dephospho-CoA kinase"/>
    <property type="match status" value="1"/>
</dbReference>
<keyword evidence="8" id="KW-1185">Reference proteome</keyword>
<dbReference type="InterPro" id="IPR001977">
    <property type="entry name" value="Depp_CoAkinase"/>
</dbReference>
<name>A0ABU1ZJC6_9BURK</name>
<comment type="catalytic activity">
    <reaction evidence="5">
        <text>3'-dephospho-CoA + ATP = ADP + CoA + H(+)</text>
        <dbReference type="Rhea" id="RHEA:18245"/>
        <dbReference type="ChEBI" id="CHEBI:15378"/>
        <dbReference type="ChEBI" id="CHEBI:30616"/>
        <dbReference type="ChEBI" id="CHEBI:57287"/>
        <dbReference type="ChEBI" id="CHEBI:57328"/>
        <dbReference type="ChEBI" id="CHEBI:456216"/>
        <dbReference type="EC" id="2.7.1.24"/>
    </reaction>
</comment>